<protein>
    <submittedName>
        <fullName evidence="1">Uncharacterized protein</fullName>
    </submittedName>
</protein>
<evidence type="ECO:0000313" key="1">
    <source>
        <dbReference type="EMBL" id="EKF23244.1"/>
    </source>
</evidence>
<dbReference type="PATRIC" id="fig|1122247.3.peg.2634"/>
<comment type="caution">
    <text evidence="1">The sequence shown here is derived from an EMBL/GenBank/DDBJ whole genome shotgun (WGS) entry which is preliminary data.</text>
</comment>
<dbReference type="Proteomes" id="UP000006265">
    <property type="component" value="Unassembled WGS sequence"/>
</dbReference>
<reference evidence="1 2" key="1">
    <citation type="journal article" date="2012" name="J. Bacteriol.">
        <title>Genome sequence of Mycobacterium hassiacum DSM 44199, a rare source of heat-stable mycobacterial proteins.</title>
        <authorList>
            <person name="Tiago I."/>
            <person name="Maranha A."/>
            <person name="Mendes V."/>
            <person name="Alarico S."/>
            <person name="Moynihan P.J."/>
            <person name="Clarke A.J."/>
            <person name="Macedo-Ribeiro S."/>
            <person name="Pereira P.J."/>
            <person name="Empadinhas N."/>
        </authorList>
    </citation>
    <scope>NUCLEOTIDE SEQUENCE [LARGE SCALE GENOMIC DNA]</scope>
    <source>
        <strain evidence="2">DSM 44199 / CIP 105218 / JCM 12690 / 3849</strain>
    </source>
</reference>
<sequence>MRIIRGLAKAVCCVALGVVPLVFGGVSAQAQGPNAKAPGVLEGIYDVTLAGQGTKEWEIFPLCVPVVGDLREPLTLPLGCRLKITPQGEQGAEAVLVGGRWTFEYNEFNKSDAVKCPDGTTAGQREIYQVDAATLTGELQIIRGAVCGWEPTMFSIPLTMVYKRPLPIPINQYPLVCEPGGLRLCR</sequence>
<accession>K5BJJ9</accession>
<name>K5BJJ9_MYCHD</name>
<dbReference type="STRING" id="1122247.GCA_000379865_02554"/>
<gene>
    <name evidence="1" type="ORF">C731_2743</name>
</gene>
<dbReference type="AlphaFoldDB" id="K5BJJ9"/>
<evidence type="ECO:0000313" key="2">
    <source>
        <dbReference type="Proteomes" id="UP000006265"/>
    </source>
</evidence>
<keyword evidence="2" id="KW-1185">Reference proteome</keyword>
<dbReference type="eggNOG" id="ENOG5031FKQ">
    <property type="taxonomic scope" value="Bacteria"/>
</dbReference>
<dbReference type="OrthoDB" id="4636369at2"/>
<dbReference type="RefSeq" id="WP_005628411.1">
    <property type="nucleotide sequence ID" value="NZ_AMRA01000075.1"/>
</dbReference>
<organism evidence="1 2">
    <name type="scientific">Mycolicibacterium hassiacum (strain DSM 44199 / CIP 105218 / JCM 12690 / 3849)</name>
    <name type="common">Mycobacterium hassiacum</name>
    <dbReference type="NCBI Taxonomy" id="1122247"/>
    <lineage>
        <taxon>Bacteria</taxon>
        <taxon>Bacillati</taxon>
        <taxon>Actinomycetota</taxon>
        <taxon>Actinomycetes</taxon>
        <taxon>Mycobacteriales</taxon>
        <taxon>Mycobacteriaceae</taxon>
        <taxon>Mycolicibacterium</taxon>
    </lineage>
</organism>
<proteinExistence type="predicted"/>
<dbReference type="EMBL" id="AMRA01000075">
    <property type="protein sequence ID" value="EKF23244.1"/>
    <property type="molecule type" value="Genomic_DNA"/>
</dbReference>